<comment type="caution">
    <text evidence="1">The sequence shown here is derived from an EMBL/GenBank/DDBJ whole genome shotgun (WGS) entry which is preliminary data.</text>
</comment>
<dbReference type="Proteomes" id="UP001230649">
    <property type="component" value="Unassembled WGS sequence"/>
</dbReference>
<reference evidence="1" key="1">
    <citation type="submission" date="2023-04" db="EMBL/GenBank/DDBJ databases">
        <title>Draft Genome sequencing of Naganishia species isolated from polar environments using Oxford Nanopore Technology.</title>
        <authorList>
            <person name="Leo P."/>
            <person name="Venkateswaran K."/>
        </authorList>
    </citation>
    <scope>NUCLEOTIDE SEQUENCE</scope>
    <source>
        <strain evidence="1">MNA-CCFEE 5262</strain>
    </source>
</reference>
<evidence type="ECO:0000313" key="1">
    <source>
        <dbReference type="EMBL" id="KAJ9105761.1"/>
    </source>
</evidence>
<dbReference type="EMBL" id="JASBWS010000047">
    <property type="protein sequence ID" value="KAJ9105761.1"/>
    <property type="molecule type" value="Genomic_DNA"/>
</dbReference>
<evidence type="ECO:0000313" key="2">
    <source>
        <dbReference type="Proteomes" id="UP001230649"/>
    </source>
</evidence>
<keyword evidence="2" id="KW-1185">Reference proteome</keyword>
<proteinExistence type="predicted"/>
<name>A0ACC2W4J4_9TREE</name>
<protein>
    <submittedName>
        <fullName evidence="1">Uncharacterized protein</fullName>
    </submittedName>
</protein>
<organism evidence="1 2">
    <name type="scientific">Naganishia adeliensis</name>
    <dbReference type="NCBI Taxonomy" id="92952"/>
    <lineage>
        <taxon>Eukaryota</taxon>
        <taxon>Fungi</taxon>
        <taxon>Dikarya</taxon>
        <taxon>Basidiomycota</taxon>
        <taxon>Agaricomycotina</taxon>
        <taxon>Tremellomycetes</taxon>
        <taxon>Filobasidiales</taxon>
        <taxon>Filobasidiaceae</taxon>
        <taxon>Naganishia</taxon>
    </lineage>
</organism>
<sequence length="248" mass="27426">MPGSSVTPDGSTQLFVGQYMQEILDGADRTFSDELNALTARHSGVLTRDASACVANVGKAMCHVTLSQLSQDASKFDSVMGTEHLSTESSQAIEEFLVRLGELVGLQRNVLSIIQTTLTTSKTEGDSRQYNIYLQVGDEAEVKVLEFQLEVATSAVQAFPMKSEGRFRRIGRGNKGELMAVGQKFRYELSKLTFANLAIRTPLAKHVEDVLMYATAKRQTRRGLRRLQAGNRRSMVLKEGSRGGRRYI</sequence>
<gene>
    <name evidence="1" type="ORF">QFC20_004248</name>
</gene>
<accession>A0ACC2W4J4</accession>